<dbReference type="AlphaFoldDB" id="G4QCL4"/>
<feature type="domain" description="OmpA-like" evidence="11">
    <location>
        <begin position="53"/>
        <end position="168"/>
    </location>
</feature>
<comment type="subcellular location">
    <subcellularLocation>
        <location evidence="8">Cell outer membrane</location>
        <topology evidence="8">Lipid-anchor</topology>
    </subcellularLocation>
</comment>
<dbReference type="KEGG" id="tas:TASI_0363"/>
<reference key="1">
    <citation type="submission" date="2011-09" db="EMBL/GenBank/DDBJ databases">
        <title>Genomic characterization of the Taylorella genus.</title>
        <authorList>
            <person name="Hebert L."/>
            <person name="Moumen B."/>
            <person name="Pons N."/>
            <person name="Duquesne F."/>
            <person name="Breuil M.-F."/>
            <person name="Goux D."/>
            <person name="Batto J.-M."/>
            <person name="Renault P."/>
            <person name="Laugier C."/>
            <person name="Petry S."/>
        </authorList>
    </citation>
    <scope>NUCLEOTIDE SEQUENCE</scope>
    <source>
        <strain>MCE3</strain>
    </source>
</reference>
<keyword evidence="6 8" id="KW-0449">Lipoprotein</keyword>
<evidence type="ECO:0000256" key="6">
    <source>
        <dbReference type="ARBA" id="ARBA00023288"/>
    </source>
</evidence>
<evidence type="ECO:0000256" key="2">
    <source>
        <dbReference type="ARBA" id="ARBA00022729"/>
    </source>
</evidence>
<proteinExistence type="inferred from homology"/>
<sequence length="168" mass="18584">MSLRIIKSISLASIVLALAACSTTETSTTNEGATTTTVNQNGTPVQVILDPFNPASPLYQNKSVYFAFDRYDVEPQYNEMLQLHAKYLTSNAQRSVRIEGNTDLRGSSEYNLALGQRRSVAVARMLNQYGVNSAQIEAVSFGKERPQAMGNSEEAHAQNRRADIQYMK</sequence>
<dbReference type="PANTHER" id="PTHR30329">
    <property type="entry name" value="STATOR ELEMENT OF FLAGELLAR MOTOR COMPLEX"/>
    <property type="match status" value="1"/>
</dbReference>
<feature type="chain" id="PRO_5003467126" description="Peptidoglycan-associated lipoprotein" evidence="10">
    <location>
        <begin position="20"/>
        <end position="168"/>
    </location>
</feature>
<dbReference type="eggNOG" id="COG2885">
    <property type="taxonomic scope" value="Bacteria"/>
</dbReference>
<dbReference type="GO" id="GO:0051301">
    <property type="term" value="P:cell division"/>
    <property type="evidence" value="ECO:0007669"/>
    <property type="project" value="UniProtKB-UniRule"/>
</dbReference>
<organism evidence="12 13">
    <name type="scientific">Taylorella asinigenitalis (strain MCE3)</name>
    <dbReference type="NCBI Taxonomy" id="1008459"/>
    <lineage>
        <taxon>Bacteria</taxon>
        <taxon>Pseudomonadati</taxon>
        <taxon>Pseudomonadota</taxon>
        <taxon>Betaproteobacteria</taxon>
        <taxon>Burkholderiales</taxon>
        <taxon>Alcaligenaceae</taxon>
        <taxon>Taylorella</taxon>
    </lineage>
</organism>
<reference evidence="12 13" key="2">
    <citation type="journal article" date="2012" name="PLoS ONE">
        <title>Genomic characterization of the taylorella genus.</title>
        <authorList>
            <person name="Hebert L."/>
            <person name="Moumen B."/>
            <person name="Pons N."/>
            <person name="Duquesne F."/>
            <person name="Breuil M.F."/>
            <person name="Goux D."/>
            <person name="Batto J.M."/>
            <person name="Laugier C."/>
            <person name="Renault P."/>
            <person name="Petry S."/>
        </authorList>
    </citation>
    <scope>NUCLEOTIDE SEQUENCE [LARGE SCALE GENOMIC DNA]</scope>
    <source>
        <strain evidence="12 13">MCE3</strain>
    </source>
</reference>
<dbReference type="Pfam" id="PF00691">
    <property type="entry name" value="OmpA"/>
    <property type="match status" value="1"/>
</dbReference>
<keyword evidence="3 8" id="KW-0472">Membrane</keyword>
<evidence type="ECO:0000256" key="4">
    <source>
        <dbReference type="ARBA" id="ARBA00023139"/>
    </source>
</evidence>
<dbReference type="NCBIfam" id="TIGR02802">
    <property type="entry name" value="Pal_lipo"/>
    <property type="match status" value="1"/>
</dbReference>
<dbReference type="PRINTS" id="PR01021">
    <property type="entry name" value="OMPADOMAIN"/>
</dbReference>
<dbReference type="InterPro" id="IPR006664">
    <property type="entry name" value="OMP_bac"/>
</dbReference>
<name>G4QCL4_TAYAM</name>
<keyword evidence="2 8" id="KW-0732">Signal</keyword>
<dbReference type="EMBL" id="CP003059">
    <property type="protein sequence ID" value="AEP36144.1"/>
    <property type="molecule type" value="Genomic_DNA"/>
</dbReference>
<keyword evidence="7 8" id="KW-0131">Cell cycle</keyword>
<dbReference type="RefSeq" id="WP_014111042.1">
    <property type="nucleotide sequence ID" value="NC_016043.1"/>
</dbReference>
<keyword evidence="4 8" id="KW-0564">Palmitate</keyword>
<keyword evidence="1 8" id="KW-0132">Cell division</keyword>
<feature type="region of interest" description="Disordered" evidence="9">
    <location>
        <begin position="145"/>
        <end position="168"/>
    </location>
</feature>
<keyword evidence="13" id="KW-1185">Reference proteome</keyword>
<comment type="similarity">
    <text evidence="8">Belongs to the Pal lipoprotein family.</text>
</comment>
<dbReference type="Gene3D" id="3.30.1330.60">
    <property type="entry name" value="OmpA-like domain"/>
    <property type="match status" value="1"/>
</dbReference>
<dbReference type="OrthoDB" id="9809164at2"/>
<evidence type="ECO:0000259" key="11">
    <source>
        <dbReference type="PROSITE" id="PS51123"/>
    </source>
</evidence>
<dbReference type="SUPFAM" id="SSF103088">
    <property type="entry name" value="OmpA-like"/>
    <property type="match status" value="1"/>
</dbReference>
<dbReference type="InterPro" id="IPR050330">
    <property type="entry name" value="Bact_OuterMem_StrucFunc"/>
</dbReference>
<dbReference type="PROSITE" id="PS51123">
    <property type="entry name" value="OMPA_2"/>
    <property type="match status" value="1"/>
</dbReference>
<evidence type="ECO:0000256" key="10">
    <source>
        <dbReference type="SAM" id="SignalP"/>
    </source>
</evidence>
<dbReference type="InterPro" id="IPR006665">
    <property type="entry name" value="OmpA-like"/>
</dbReference>
<evidence type="ECO:0000256" key="8">
    <source>
        <dbReference type="HAMAP-Rule" id="MF_02204"/>
    </source>
</evidence>
<comment type="subunit">
    <text evidence="8">The Tol-Pal system is composed of five core proteins: the inner membrane proteins TolA, TolQ and TolR, the periplasmic protein TolB and the outer membrane protein Pal. They form a network linking the inner and outer membranes and the peptidoglycan layer.</text>
</comment>
<dbReference type="PROSITE" id="PS51257">
    <property type="entry name" value="PROKAR_LIPOPROTEIN"/>
    <property type="match status" value="1"/>
</dbReference>
<dbReference type="STRING" id="1008459.TASI_0363"/>
<feature type="compositionally biased region" description="Basic and acidic residues" evidence="9">
    <location>
        <begin position="153"/>
        <end position="168"/>
    </location>
</feature>
<dbReference type="GO" id="GO:0009279">
    <property type="term" value="C:cell outer membrane"/>
    <property type="evidence" value="ECO:0007669"/>
    <property type="project" value="UniProtKB-SubCell"/>
</dbReference>
<keyword evidence="5 8" id="KW-0998">Cell outer membrane</keyword>
<dbReference type="InterPro" id="IPR036737">
    <property type="entry name" value="OmpA-like_sf"/>
</dbReference>
<evidence type="ECO:0000256" key="3">
    <source>
        <dbReference type="ARBA" id="ARBA00023136"/>
    </source>
</evidence>
<dbReference type="InterPro" id="IPR014169">
    <property type="entry name" value="Pal_lipo_C"/>
</dbReference>
<dbReference type="HAMAP" id="MF_02204">
    <property type="entry name" value="Pal"/>
    <property type="match status" value="1"/>
</dbReference>
<dbReference type="CDD" id="cd07185">
    <property type="entry name" value="OmpA_C-like"/>
    <property type="match status" value="1"/>
</dbReference>
<accession>G4QCL4</accession>
<dbReference type="InterPro" id="IPR039001">
    <property type="entry name" value="Pal"/>
</dbReference>
<gene>
    <name evidence="8" type="primary">pal</name>
    <name evidence="12" type="ordered locus">TASI_0363</name>
</gene>
<dbReference type="HOGENOM" id="CLU_016890_9_4_4"/>
<dbReference type="Proteomes" id="UP000009284">
    <property type="component" value="Chromosome"/>
</dbReference>
<protein>
    <recommendedName>
        <fullName evidence="8">Peptidoglycan-associated lipoprotein</fullName>
        <shortName evidence="8">PAL</shortName>
    </recommendedName>
</protein>
<evidence type="ECO:0000313" key="13">
    <source>
        <dbReference type="Proteomes" id="UP000009284"/>
    </source>
</evidence>
<evidence type="ECO:0000256" key="5">
    <source>
        <dbReference type="ARBA" id="ARBA00023237"/>
    </source>
</evidence>
<feature type="signal peptide" evidence="10">
    <location>
        <begin position="1"/>
        <end position="19"/>
    </location>
</feature>
<comment type="function">
    <text evidence="8">Part of the Tol-Pal system, which plays a role in outer membrane invagination during cell division and is important for maintaining outer membrane integrity.</text>
</comment>
<dbReference type="PANTHER" id="PTHR30329:SF21">
    <property type="entry name" value="LIPOPROTEIN YIAD-RELATED"/>
    <property type="match status" value="1"/>
</dbReference>
<evidence type="ECO:0000313" key="12">
    <source>
        <dbReference type="EMBL" id="AEP36144.1"/>
    </source>
</evidence>
<evidence type="ECO:0000256" key="7">
    <source>
        <dbReference type="ARBA" id="ARBA00023306"/>
    </source>
</evidence>
<evidence type="ECO:0000256" key="9">
    <source>
        <dbReference type="SAM" id="MobiDB-lite"/>
    </source>
</evidence>
<evidence type="ECO:0000256" key="1">
    <source>
        <dbReference type="ARBA" id="ARBA00022618"/>
    </source>
</evidence>